<dbReference type="GO" id="GO:0005730">
    <property type="term" value="C:nucleolus"/>
    <property type="evidence" value="ECO:0007669"/>
    <property type="project" value="UniProtKB-SubCell"/>
</dbReference>
<gene>
    <name evidence="9" type="ORF">TCEB3V08_LOCUS9068</name>
</gene>
<organism evidence="9">
    <name type="scientific">Timema cristinae</name>
    <name type="common">Walking stick</name>
    <dbReference type="NCBI Taxonomy" id="61476"/>
    <lineage>
        <taxon>Eukaryota</taxon>
        <taxon>Metazoa</taxon>
        <taxon>Ecdysozoa</taxon>
        <taxon>Arthropoda</taxon>
        <taxon>Hexapoda</taxon>
        <taxon>Insecta</taxon>
        <taxon>Pterygota</taxon>
        <taxon>Neoptera</taxon>
        <taxon>Polyneoptera</taxon>
        <taxon>Phasmatodea</taxon>
        <taxon>Timematodea</taxon>
        <taxon>Timematoidea</taxon>
        <taxon>Timematidae</taxon>
        <taxon>Timema</taxon>
    </lineage>
</organism>
<evidence type="ECO:0000256" key="7">
    <source>
        <dbReference type="SAM" id="MobiDB-lite"/>
    </source>
</evidence>
<feature type="region of interest" description="Disordered" evidence="7">
    <location>
        <begin position="862"/>
        <end position="895"/>
    </location>
</feature>
<keyword evidence="6" id="KW-0539">Nucleus</keyword>
<evidence type="ECO:0000256" key="3">
    <source>
        <dbReference type="ARBA" id="ARBA00008838"/>
    </source>
</evidence>
<keyword evidence="8" id="KW-1133">Transmembrane helix</keyword>
<evidence type="ECO:0000256" key="5">
    <source>
        <dbReference type="ARBA" id="ARBA00022517"/>
    </source>
</evidence>
<evidence type="ECO:0000256" key="6">
    <source>
        <dbReference type="ARBA" id="ARBA00023242"/>
    </source>
</evidence>
<evidence type="ECO:0000256" key="8">
    <source>
        <dbReference type="SAM" id="Phobius"/>
    </source>
</evidence>
<sequence length="1018" mass="118103">MRSTTPQLNEPGTRPSNNSLIGGTSCLWTVVVALISIGLSTLNVYELRRLKEHGLIIQNMDPATSPGRPLVPITSPNKPVYSVYGKSADDSHLKHVFTVMERLGFKHGSNKSTDWDILWAHDYPFRALQPLLRNLKPHQKVNHFPGCGYITNKVDLAMTELPYIPRAFRLPGDKDKLMAYAKMHPDTQFVQKSNSHRGVHVVSVAALDLDTPETFVQEYVDRPLLVDGYKFDIGVYTVITSIDPLRVYIYNGDVLFRFCPQLYYPFDPAVLDKYVVGDDYLPIWEIPSLQKYYVDLGFSMKESFDAFVRSKGRDPLNVWKQVEDAIRLICLKKESFLIESASHYKYKHNFFEMMRFDFVIDEDLNVFVMEANMSPNLSSAHFPPNRLLYEQTLFNLFALVGVGRRILAESLQSRSREDMLMQVAEKNLVVFPEECSKRRCELCLADECQLCLPCLTMETLDQLRRAYLEHVNKLDCKRVVPPPMVRYLLMAEKESNLQNALNHLNVVTGRMDLHINISKTKTPDRSNITVYLEVQPSHRLEFLISIAMVSSVKKRRVSKKNKKAWRKHTDVADVDEFLDEKRLEERLGTPFTERHNNELFSIDKELKKTTKAQFQTKRQRRQQLKPLKCFEILTPQSKVQDPVIKSKDACKTRKMSKVLFLARVGRNRVKTPEERKSALVKSIEAKRKLLGIVKAKDIVAQRNRTAQQTWRESRPKRGEFKSDLWEAEDGKLEGNNFGELEDWLLPSTIVHTVKNTGRFKKKAPNSVVKKPFIIAAVEIPHPGMSYNPSFVAHQDLLQKVADTELKILKEEKHLERVTTRMFSKVTPNKKESSWLTEMSEGLPTQLEPEVKEERLSDDDEYRAINPPAKNKKKTLKQRRKIREAKKEELKRKHVDKVEKKKASDIYKLRFLNQQLSKQESKLEVMRNKRERKEKARLLQPKHLSKVRFQPLDLEFSLRQELKGNLRNVKPQGNLLKSRLNSLQSRNVIEPAKLHFKKKGKVKKFEKSTHKMGWETKGY</sequence>
<comment type="subcellular location">
    <subcellularLocation>
        <location evidence="1">Nucleus</location>
        <location evidence="1">Nucleolus</location>
    </subcellularLocation>
    <subcellularLocation>
        <location evidence="2">Nucleus</location>
        <location evidence="2">Nucleoplasm</location>
    </subcellularLocation>
</comment>
<name>A0A7R9D3M9_TIMCR</name>
<protein>
    <recommendedName>
        <fullName evidence="4">Ribosome biogenesis protein NOP53</fullName>
    </recommendedName>
</protein>
<evidence type="ECO:0000256" key="2">
    <source>
        <dbReference type="ARBA" id="ARBA00004642"/>
    </source>
</evidence>
<keyword evidence="8" id="KW-0812">Transmembrane</keyword>
<evidence type="ECO:0000256" key="4">
    <source>
        <dbReference type="ARBA" id="ARBA00018339"/>
    </source>
</evidence>
<dbReference type="Pfam" id="PF07767">
    <property type="entry name" value="Nop53"/>
    <property type="match status" value="1"/>
</dbReference>
<dbReference type="InterPro" id="IPR004344">
    <property type="entry name" value="TTL/TTLL_fam"/>
</dbReference>
<evidence type="ECO:0000313" key="9">
    <source>
        <dbReference type="EMBL" id="CAD7407544.1"/>
    </source>
</evidence>
<dbReference type="PANTHER" id="PTHR47113">
    <property type="entry name" value="LD09343P"/>
    <property type="match status" value="1"/>
</dbReference>
<dbReference type="PROSITE" id="PS51257">
    <property type="entry name" value="PROKAR_LIPOPROTEIN"/>
    <property type="match status" value="1"/>
</dbReference>
<dbReference type="GO" id="GO:0005654">
    <property type="term" value="C:nucleoplasm"/>
    <property type="evidence" value="ECO:0007669"/>
    <property type="project" value="UniProtKB-SubCell"/>
</dbReference>
<dbReference type="GO" id="GO:0042254">
    <property type="term" value="P:ribosome biogenesis"/>
    <property type="evidence" value="ECO:0007669"/>
    <property type="project" value="UniProtKB-KW"/>
</dbReference>
<comment type="similarity">
    <text evidence="3">Belongs to the NOP53 family.</text>
</comment>
<proteinExistence type="inferred from homology"/>
<dbReference type="PANTHER" id="PTHR47113:SF1">
    <property type="entry name" value="LD09343P"/>
    <property type="match status" value="1"/>
</dbReference>
<keyword evidence="8" id="KW-0472">Membrane</keyword>
<dbReference type="InterPro" id="IPR053317">
    <property type="entry name" value="Tubulin_polyglutamylase"/>
</dbReference>
<accession>A0A7R9D3M9</accession>
<dbReference type="InterPro" id="IPR011687">
    <property type="entry name" value="Nop53/GLTSCR2"/>
</dbReference>
<evidence type="ECO:0000256" key="1">
    <source>
        <dbReference type="ARBA" id="ARBA00004604"/>
    </source>
</evidence>
<dbReference type="EMBL" id="OC320215">
    <property type="protein sequence ID" value="CAD7407544.1"/>
    <property type="molecule type" value="Genomic_DNA"/>
</dbReference>
<feature type="transmembrane region" description="Helical" evidence="8">
    <location>
        <begin position="20"/>
        <end position="45"/>
    </location>
</feature>
<reference evidence="9" key="1">
    <citation type="submission" date="2020-11" db="EMBL/GenBank/DDBJ databases">
        <authorList>
            <person name="Tran Van P."/>
        </authorList>
    </citation>
    <scope>NUCLEOTIDE SEQUENCE</scope>
</reference>
<feature type="compositionally biased region" description="Basic residues" evidence="7">
    <location>
        <begin position="869"/>
        <end position="883"/>
    </location>
</feature>
<dbReference type="Gene3D" id="3.30.470.20">
    <property type="entry name" value="ATP-grasp fold, B domain"/>
    <property type="match status" value="1"/>
</dbReference>
<keyword evidence="5" id="KW-0690">Ribosome biogenesis</keyword>
<dbReference type="PROSITE" id="PS51221">
    <property type="entry name" value="TTL"/>
    <property type="match status" value="1"/>
</dbReference>
<dbReference type="AlphaFoldDB" id="A0A7R9D3M9"/>
<dbReference type="Pfam" id="PF03133">
    <property type="entry name" value="TTL"/>
    <property type="match status" value="1"/>
</dbReference>
<feature type="compositionally biased region" description="Basic and acidic residues" evidence="7">
    <location>
        <begin position="884"/>
        <end position="895"/>
    </location>
</feature>
<dbReference type="SUPFAM" id="SSF56059">
    <property type="entry name" value="Glutathione synthetase ATP-binding domain-like"/>
    <property type="match status" value="1"/>
</dbReference>